<gene>
    <name evidence="7" type="ORF">MA47_02890</name>
</gene>
<feature type="transmembrane region" description="Helical" evidence="6">
    <location>
        <begin position="70"/>
        <end position="90"/>
    </location>
</feature>
<feature type="transmembrane region" description="Helical" evidence="6">
    <location>
        <begin position="6"/>
        <end position="26"/>
    </location>
</feature>
<feature type="transmembrane region" description="Helical" evidence="6">
    <location>
        <begin position="38"/>
        <end position="64"/>
    </location>
</feature>
<dbReference type="EMBL" id="JRVJ01000003">
    <property type="protein sequence ID" value="KGM19128.1"/>
    <property type="molecule type" value="Genomic_DNA"/>
</dbReference>
<name>A0A0A2DIX3_9CORY</name>
<dbReference type="GO" id="GO:0015171">
    <property type="term" value="F:amino acid transmembrane transporter activity"/>
    <property type="evidence" value="ECO:0007669"/>
    <property type="project" value="TreeGrafter"/>
</dbReference>
<evidence type="ECO:0000256" key="1">
    <source>
        <dbReference type="ARBA" id="ARBA00004651"/>
    </source>
</evidence>
<dbReference type="GO" id="GO:0005886">
    <property type="term" value="C:plasma membrane"/>
    <property type="evidence" value="ECO:0007669"/>
    <property type="project" value="UniProtKB-SubCell"/>
</dbReference>
<evidence type="ECO:0000256" key="5">
    <source>
        <dbReference type="ARBA" id="ARBA00023136"/>
    </source>
</evidence>
<evidence type="ECO:0000256" key="3">
    <source>
        <dbReference type="ARBA" id="ARBA00022692"/>
    </source>
</evidence>
<keyword evidence="5 6" id="KW-0472">Membrane</keyword>
<evidence type="ECO:0000313" key="8">
    <source>
        <dbReference type="Proteomes" id="UP000030145"/>
    </source>
</evidence>
<evidence type="ECO:0008006" key="9">
    <source>
        <dbReference type="Google" id="ProtNLM"/>
    </source>
</evidence>
<keyword evidence="3 6" id="KW-0812">Transmembrane</keyword>
<dbReference type="Pfam" id="PF01810">
    <property type="entry name" value="LysE"/>
    <property type="match status" value="1"/>
</dbReference>
<organism evidence="7 8">
    <name type="scientific">Corynebacterium auriscanis</name>
    <dbReference type="NCBI Taxonomy" id="99807"/>
    <lineage>
        <taxon>Bacteria</taxon>
        <taxon>Bacillati</taxon>
        <taxon>Actinomycetota</taxon>
        <taxon>Actinomycetes</taxon>
        <taxon>Mycobacteriales</taxon>
        <taxon>Corynebacteriaceae</taxon>
        <taxon>Corynebacterium</taxon>
    </lineage>
</organism>
<dbReference type="InterPro" id="IPR001123">
    <property type="entry name" value="LeuE-type"/>
</dbReference>
<keyword evidence="4 6" id="KW-1133">Transmembrane helix</keyword>
<protein>
    <recommendedName>
        <fullName evidence="9">Lysine transporter LysE</fullName>
    </recommendedName>
</protein>
<comment type="subcellular location">
    <subcellularLocation>
        <location evidence="1">Cell membrane</location>
        <topology evidence="1">Multi-pass membrane protein</topology>
    </subcellularLocation>
</comment>
<evidence type="ECO:0000256" key="2">
    <source>
        <dbReference type="ARBA" id="ARBA00022475"/>
    </source>
</evidence>
<dbReference type="PANTHER" id="PTHR30086:SF20">
    <property type="entry name" value="ARGININE EXPORTER PROTEIN ARGO-RELATED"/>
    <property type="match status" value="1"/>
</dbReference>
<proteinExistence type="predicted"/>
<evidence type="ECO:0000256" key="4">
    <source>
        <dbReference type="ARBA" id="ARBA00022989"/>
    </source>
</evidence>
<keyword evidence="2" id="KW-1003">Cell membrane</keyword>
<dbReference type="AlphaFoldDB" id="A0A0A2DIX3"/>
<feature type="transmembrane region" description="Helical" evidence="6">
    <location>
        <begin position="156"/>
        <end position="176"/>
    </location>
</feature>
<evidence type="ECO:0000313" key="7">
    <source>
        <dbReference type="EMBL" id="KGM19128.1"/>
    </source>
</evidence>
<reference evidence="7 8" key="1">
    <citation type="submission" date="2014-10" db="EMBL/GenBank/DDBJ databases">
        <title>Whole Genome sequence of Corynebacterium auriscanis strain CIP 106629.</title>
        <authorList>
            <person name="Hassan S.S."/>
            <person name="Jamal S.B."/>
            <person name="Tiwari S."/>
            <person name="Oliveira L.D.C."/>
            <person name="Souza F."/>
            <person name="Mariano D.C."/>
            <person name="Almeida S."/>
            <person name="Dorella F."/>
            <person name="Pereira F."/>
            <person name="Carvalho A."/>
            <person name="Leal C.A."/>
            <person name="Soares S.D.C."/>
            <person name="Figueiredo H.C."/>
            <person name="Silva A."/>
            <person name="Azevedo V.A."/>
        </authorList>
    </citation>
    <scope>NUCLEOTIDE SEQUENCE [LARGE SCALE GENOMIC DNA]</scope>
    <source>
        <strain evidence="7 8">CIP 106629</strain>
    </source>
</reference>
<dbReference type="Proteomes" id="UP000030145">
    <property type="component" value="Unassembled WGS sequence"/>
</dbReference>
<sequence length="211" mass="22267">MSIELLGTILVLNALGVFTPGPDLLLVLRMSAKSRPHALAAVAGIVTGATFWIALTIAGAAILLTRHPGLLTLIQLAGAAYLLYMAFGLARVAKQQWNQPVQDIDMAEILGTLSVSYRQGLMTNLSNPKIVLYLTAIIAPALPAGTPWYWSVILGALLVVEAALGFGFVAFVVSTARVRRKLLGAGPIIDAISATLFVIFATVLLARTFSG</sequence>
<evidence type="ECO:0000256" key="6">
    <source>
        <dbReference type="SAM" id="Phobius"/>
    </source>
</evidence>
<dbReference type="PANTHER" id="PTHR30086">
    <property type="entry name" value="ARGININE EXPORTER PROTEIN ARGO"/>
    <property type="match status" value="1"/>
</dbReference>
<feature type="transmembrane region" description="Helical" evidence="6">
    <location>
        <begin position="130"/>
        <end position="150"/>
    </location>
</feature>
<comment type="caution">
    <text evidence="7">The sequence shown here is derived from an EMBL/GenBank/DDBJ whole genome shotgun (WGS) entry which is preliminary data.</text>
</comment>
<keyword evidence="8" id="KW-1185">Reference proteome</keyword>
<accession>A0A0A2DIX3</accession>
<dbReference type="RefSeq" id="WP_035113337.1">
    <property type="nucleotide sequence ID" value="NZ_CP047046.1"/>
</dbReference>
<dbReference type="GeneID" id="300552497"/>
<feature type="transmembrane region" description="Helical" evidence="6">
    <location>
        <begin position="188"/>
        <end position="209"/>
    </location>
</feature>